<feature type="transmembrane region" description="Helical" evidence="10">
    <location>
        <begin position="368"/>
        <end position="393"/>
    </location>
</feature>
<proteinExistence type="predicted"/>
<dbReference type="GO" id="GO:0036376">
    <property type="term" value="P:sodium ion export across plasma membrane"/>
    <property type="evidence" value="ECO:0007669"/>
    <property type="project" value="TreeGrafter"/>
</dbReference>
<feature type="transmembrane region" description="Helical" evidence="10">
    <location>
        <begin position="170"/>
        <end position="190"/>
    </location>
</feature>
<dbReference type="GO" id="GO:0006883">
    <property type="term" value="P:intracellular sodium ion homeostasis"/>
    <property type="evidence" value="ECO:0007669"/>
    <property type="project" value="TreeGrafter"/>
</dbReference>
<dbReference type="GO" id="GO:0005886">
    <property type="term" value="C:plasma membrane"/>
    <property type="evidence" value="ECO:0007669"/>
    <property type="project" value="UniProtKB-SubCell"/>
</dbReference>
<dbReference type="Gene3D" id="1.20.1110.10">
    <property type="entry name" value="Calcium-transporting ATPase, transmembrane domain"/>
    <property type="match status" value="1"/>
</dbReference>
<feature type="transmembrane region" description="Helical" evidence="10">
    <location>
        <begin position="920"/>
        <end position="945"/>
    </location>
</feature>
<evidence type="ECO:0000256" key="9">
    <source>
        <dbReference type="SAM" id="MobiDB-lite"/>
    </source>
</evidence>
<dbReference type="SMART" id="SM00831">
    <property type="entry name" value="Cation_ATPase_N"/>
    <property type="match status" value="1"/>
</dbReference>
<dbReference type="STRING" id="741276.A0A2S5B0W3"/>
<dbReference type="SUPFAM" id="SSF81665">
    <property type="entry name" value="Calcium ATPase, transmembrane domain M"/>
    <property type="match status" value="1"/>
</dbReference>
<dbReference type="InterPro" id="IPR050510">
    <property type="entry name" value="Cation_transp_ATPase_P-type"/>
</dbReference>
<dbReference type="SFLD" id="SFLDG00002">
    <property type="entry name" value="C1.7:_P-type_atpase_like"/>
    <property type="match status" value="1"/>
</dbReference>
<dbReference type="Pfam" id="PF00122">
    <property type="entry name" value="E1-E2_ATPase"/>
    <property type="match status" value="1"/>
</dbReference>
<dbReference type="InterPro" id="IPR023214">
    <property type="entry name" value="HAD_sf"/>
</dbReference>
<dbReference type="InterPro" id="IPR023299">
    <property type="entry name" value="ATPase_P-typ_cyto_dom_N"/>
</dbReference>
<feature type="region of interest" description="Disordered" evidence="9">
    <location>
        <begin position="1"/>
        <end position="34"/>
    </location>
</feature>
<keyword evidence="8 10" id="KW-0472">Membrane</keyword>
<dbReference type="PRINTS" id="PR00121">
    <property type="entry name" value="NAKATPASE"/>
</dbReference>
<dbReference type="GO" id="GO:1902600">
    <property type="term" value="P:proton transmembrane transport"/>
    <property type="evidence" value="ECO:0007669"/>
    <property type="project" value="TreeGrafter"/>
</dbReference>
<organism evidence="12 13">
    <name type="scientific">Rhodotorula taiwanensis</name>
    <dbReference type="NCBI Taxonomy" id="741276"/>
    <lineage>
        <taxon>Eukaryota</taxon>
        <taxon>Fungi</taxon>
        <taxon>Dikarya</taxon>
        <taxon>Basidiomycota</taxon>
        <taxon>Pucciniomycotina</taxon>
        <taxon>Microbotryomycetes</taxon>
        <taxon>Sporidiobolales</taxon>
        <taxon>Sporidiobolaceae</taxon>
        <taxon>Rhodotorula</taxon>
    </lineage>
</organism>
<evidence type="ECO:0000313" key="12">
    <source>
        <dbReference type="EMBL" id="POY70419.1"/>
    </source>
</evidence>
<feature type="region of interest" description="Disordered" evidence="9">
    <location>
        <begin position="699"/>
        <end position="731"/>
    </location>
</feature>
<dbReference type="InterPro" id="IPR018303">
    <property type="entry name" value="ATPase_P-typ_P_site"/>
</dbReference>
<evidence type="ECO:0000256" key="1">
    <source>
        <dbReference type="ARBA" id="ARBA00004651"/>
    </source>
</evidence>
<dbReference type="Proteomes" id="UP000237144">
    <property type="component" value="Unassembled WGS sequence"/>
</dbReference>
<dbReference type="GO" id="GO:0016887">
    <property type="term" value="F:ATP hydrolysis activity"/>
    <property type="evidence" value="ECO:0007669"/>
    <property type="project" value="InterPro"/>
</dbReference>
<dbReference type="Pfam" id="PF00690">
    <property type="entry name" value="Cation_ATPase_N"/>
    <property type="match status" value="1"/>
</dbReference>
<dbReference type="PRINTS" id="PR00119">
    <property type="entry name" value="CATATPASE"/>
</dbReference>
<dbReference type="SUPFAM" id="SSF81653">
    <property type="entry name" value="Calcium ATPase, transduction domain A"/>
    <property type="match status" value="1"/>
</dbReference>
<gene>
    <name evidence="12" type="ORF">BMF94_6566</name>
</gene>
<feature type="transmembrane region" description="Helical" evidence="10">
    <location>
        <begin position="135"/>
        <end position="158"/>
    </location>
</feature>
<dbReference type="Gene3D" id="3.40.1110.10">
    <property type="entry name" value="Calcium-transporting ATPase, cytoplasmic domain N"/>
    <property type="match status" value="1"/>
</dbReference>
<keyword evidence="4" id="KW-0547">Nucleotide-binding</keyword>
<dbReference type="InterPro" id="IPR044492">
    <property type="entry name" value="P_typ_ATPase_HD_dom"/>
</dbReference>
<dbReference type="OrthoDB" id="158672at2759"/>
<comment type="subcellular location">
    <subcellularLocation>
        <location evidence="1">Cell membrane</location>
        <topology evidence="1">Multi-pass membrane protein</topology>
    </subcellularLocation>
</comment>
<dbReference type="PANTHER" id="PTHR43294:SF21">
    <property type="entry name" value="CATION TRANSPORTING ATPASE"/>
    <property type="match status" value="1"/>
</dbReference>
<evidence type="ECO:0000256" key="10">
    <source>
        <dbReference type="SAM" id="Phobius"/>
    </source>
</evidence>
<dbReference type="InterPro" id="IPR059000">
    <property type="entry name" value="ATPase_P-type_domA"/>
</dbReference>
<dbReference type="GO" id="GO:0005391">
    <property type="term" value="F:P-type sodium:potassium-exchanging transporter activity"/>
    <property type="evidence" value="ECO:0007669"/>
    <property type="project" value="TreeGrafter"/>
</dbReference>
<dbReference type="PROSITE" id="PS00154">
    <property type="entry name" value="ATPASE_E1_E2"/>
    <property type="match status" value="1"/>
</dbReference>
<dbReference type="Pfam" id="PF00702">
    <property type="entry name" value="Hydrolase"/>
    <property type="match status" value="1"/>
</dbReference>
<dbReference type="GO" id="GO:1990573">
    <property type="term" value="P:potassium ion import across plasma membrane"/>
    <property type="evidence" value="ECO:0007669"/>
    <property type="project" value="TreeGrafter"/>
</dbReference>
<dbReference type="FunFam" id="3.40.50.1000:FF:000083">
    <property type="entry name" value="Sodium/potassium-transporting ATPase subunit alpha"/>
    <property type="match status" value="1"/>
</dbReference>
<dbReference type="Gene3D" id="3.40.50.1000">
    <property type="entry name" value="HAD superfamily/HAD-like"/>
    <property type="match status" value="1"/>
</dbReference>
<dbReference type="SUPFAM" id="SSF81660">
    <property type="entry name" value="Metal cation-transporting ATPase, ATP-binding domain N"/>
    <property type="match status" value="1"/>
</dbReference>
<dbReference type="SFLD" id="SFLDS00003">
    <property type="entry name" value="Haloacid_Dehalogenase"/>
    <property type="match status" value="1"/>
</dbReference>
<dbReference type="SUPFAM" id="SSF56784">
    <property type="entry name" value="HAD-like"/>
    <property type="match status" value="1"/>
</dbReference>
<evidence type="ECO:0000256" key="4">
    <source>
        <dbReference type="ARBA" id="ARBA00022741"/>
    </source>
</evidence>
<dbReference type="InterPro" id="IPR004014">
    <property type="entry name" value="ATPase_P-typ_cation-transptr_N"/>
</dbReference>
<feature type="transmembrane region" description="Helical" evidence="10">
    <location>
        <begin position="1049"/>
        <end position="1068"/>
    </location>
</feature>
<evidence type="ECO:0000256" key="6">
    <source>
        <dbReference type="ARBA" id="ARBA00022967"/>
    </source>
</evidence>
<dbReference type="AlphaFoldDB" id="A0A2S5B0W3"/>
<keyword evidence="7 10" id="KW-1133">Transmembrane helix</keyword>
<feature type="transmembrane region" description="Helical" evidence="10">
    <location>
        <begin position="979"/>
        <end position="995"/>
    </location>
</feature>
<dbReference type="Gene3D" id="2.70.150.10">
    <property type="entry name" value="Calcium-transporting ATPase, cytoplasmic transduction domain A"/>
    <property type="match status" value="1"/>
</dbReference>
<keyword evidence="3 10" id="KW-0812">Transmembrane</keyword>
<evidence type="ECO:0000256" key="8">
    <source>
        <dbReference type="ARBA" id="ARBA00023136"/>
    </source>
</evidence>
<feature type="transmembrane region" description="Helical" evidence="10">
    <location>
        <begin position="1016"/>
        <end position="1037"/>
    </location>
</feature>
<feature type="domain" description="Cation-transporting P-type ATPase N-terminal" evidence="11">
    <location>
        <begin position="87"/>
        <end position="159"/>
    </location>
</feature>
<evidence type="ECO:0000313" key="13">
    <source>
        <dbReference type="Proteomes" id="UP000237144"/>
    </source>
</evidence>
<keyword evidence="5" id="KW-0067">ATP-binding</keyword>
<keyword evidence="13" id="KW-1185">Reference proteome</keyword>
<dbReference type="InterPro" id="IPR006068">
    <property type="entry name" value="ATPase_P-typ_cation-transptr_C"/>
</dbReference>
<keyword evidence="2" id="KW-1003">Cell membrane</keyword>
<reference evidence="12 13" key="1">
    <citation type="journal article" date="2018" name="Front. Microbiol.">
        <title>Prospects for Fungal Bioremediation of Acidic Radioactive Waste Sites: Characterization and Genome Sequence of Rhodotorula taiwanensis MD1149.</title>
        <authorList>
            <person name="Tkavc R."/>
            <person name="Matrosova V.Y."/>
            <person name="Grichenko O.E."/>
            <person name="Gostincar C."/>
            <person name="Volpe R.P."/>
            <person name="Klimenkova P."/>
            <person name="Gaidamakova E.K."/>
            <person name="Zhou C.E."/>
            <person name="Stewart B.J."/>
            <person name="Lyman M.G."/>
            <person name="Malfatti S.A."/>
            <person name="Rubinfeld B."/>
            <person name="Courtot M."/>
            <person name="Singh J."/>
            <person name="Dalgard C.L."/>
            <person name="Hamilton T."/>
            <person name="Frey K.G."/>
            <person name="Gunde-Cimerman N."/>
            <person name="Dugan L."/>
            <person name="Daly M.J."/>
        </authorList>
    </citation>
    <scope>NUCLEOTIDE SEQUENCE [LARGE SCALE GENOMIC DNA]</scope>
    <source>
        <strain evidence="12 13">MD1149</strain>
    </source>
</reference>
<protein>
    <recommendedName>
        <fullName evidence="11">Cation-transporting P-type ATPase N-terminal domain-containing protein</fullName>
    </recommendedName>
</protein>
<feature type="transmembrane region" description="Helical" evidence="10">
    <location>
        <begin position="333"/>
        <end position="356"/>
    </location>
</feature>
<comment type="caution">
    <text evidence="12">The sequence shown here is derived from an EMBL/GenBank/DDBJ whole genome shotgun (WGS) entry which is preliminary data.</text>
</comment>
<dbReference type="NCBIfam" id="TIGR01494">
    <property type="entry name" value="ATPase_P-type"/>
    <property type="match status" value="2"/>
</dbReference>
<dbReference type="Pfam" id="PF00689">
    <property type="entry name" value="Cation_ATPase_C"/>
    <property type="match status" value="1"/>
</dbReference>
<dbReference type="FunFam" id="3.40.50.1000:FF:000001">
    <property type="entry name" value="Phospholipid-transporting ATPase IC"/>
    <property type="match status" value="1"/>
</dbReference>
<dbReference type="PANTHER" id="PTHR43294">
    <property type="entry name" value="SODIUM/POTASSIUM-TRANSPORTING ATPASE SUBUNIT ALPHA"/>
    <property type="match status" value="1"/>
</dbReference>
<sequence>MPRLAPVTSRINDDYRMGQSRPGQRVSGARRLEQIPSIQLPAPVAPRARLPGEFRTLSLHVTETHTEEATHSRAKRSKDIDDIANLEWHSLSADEVAQRLGVAARAGLDGEMAARRLKDGKNVITPPRTNWFTKIFWYFFGGFGSLLTVAAVLCFISWKPLGEPAPQASNLALGVVLLIVVLLQACFNAAQDFTTNRTMSSIKSVLPTKVFVRRDGKVVEVPAEHLVMGDVVLVKSGDKVAADLRLFEVSSDAKFDRSILTGESLPVGATDAMTETNYMETRNIALAGTLCTEGNVVGIVVGRGNDTIFGRIAKAAGGPRPVRSTLQVEITRFVSIIGGLAATVVVIIVITWAAWLRHDHPGFISTPGLIINCVSVAVAFIPEGLPFCVTMSLSVMARQMKRKGVLCKSLTTVESLGAVDVLCSDKTGTLTMNKMSAVNIAIGDASYSVAEARRGETNAREAIKQLVAVAGICNEAHFAETEENMPFETRKVNGDATDTGLLRFAESITPVSELRSSVTEYDKLSFNSKNKYALKLVEPAISKKAIASVFGEGEDFVLLAKGAPDVLMPRCSAIVMPNGGVAPFTETAKDKLVALQSAFASRGQRVLLFAKRSVSRKEHSERIGTAEEKLVALVADLTIVGLVALVDPPKHDSRETVETCRRAGIRFFMVTGDFALTAAAIAREIGIITTPSHAVGSYADLSKSPASEKGSKSPASEEGSGTEDDAAIGAREPTSLVLSGPDILKLSEDEWTKVLQYDEIVFARTTPQQKLQIVKRFQDNGSTVAVTGDGVNDSPALKRADVGIALSGGSEVAMEAADLILLDDFSAIVTGIESGRRCYENLKAACLYLLPAGSFSELTPVLVNVFFGLPQPLLNIHMIIQCCCIDPLPALSLIYEKPEADLLDQPPRNRKKDRLVDWRLLLQAYGFLGFLESLTAMVGAFYFGFQRNGVPFSALWLKFGNYDVDPALMAELTNKAQSIYFYNLVCMQFFNLLATRTRRLSIFQQDPIFNPRTRNLRLFPAMACALALACFFSYVPFFQRTFLTRGVGVEYYFLPMAYGVGMLSLDELRKWSVRRYPKGITARMAW</sequence>
<evidence type="ECO:0000256" key="2">
    <source>
        <dbReference type="ARBA" id="ARBA00022475"/>
    </source>
</evidence>
<keyword evidence="6" id="KW-1278">Translocase</keyword>
<dbReference type="GO" id="GO:0005524">
    <property type="term" value="F:ATP binding"/>
    <property type="evidence" value="ECO:0007669"/>
    <property type="project" value="UniProtKB-KW"/>
</dbReference>
<name>A0A2S5B0W3_9BASI</name>
<dbReference type="GO" id="GO:0030007">
    <property type="term" value="P:intracellular potassium ion homeostasis"/>
    <property type="evidence" value="ECO:0007669"/>
    <property type="project" value="TreeGrafter"/>
</dbReference>
<accession>A0A2S5B0W3</accession>
<evidence type="ECO:0000256" key="3">
    <source>
        <dbReference type="ARBA" id="ARBA00022692"/>
    </source>
</evidence>
<evidence type="ECO:0000256" key="5">
    <source>
        <dbReference type="ARBA" id="ARBA00022840"/>
    </source>
</evidence>
<dbReference type="InterPro" id="IPR001757">
    <property type="entry name" value="P_typ_ATPase"/>
</dbReference>
<dbReference type="InterPro" id="IPR036412">
    <property type="entry name" value="HAD-like_sf"/>
</dbReference>
<dbReference type="SFLD" id="SFLDF00027">
    <property type="entry name" value="p-type_atpase"/>
    <property type="match status" value="1"/>
</dbReference>
<evidence type="ECO:0000259" key="11">
    <source>
        <dbReference type="SMART" id="SM00831"/>
    </source>
</evidence>
<evidence type="ECO:0000256" key="7">
    <source>
        <dbReference type="ARBA" id="ARBA00022989"/>
    </source>
</evidence>
<dbReference type="EMBL" id="PJQD01000117">
    <property type="protein sequence ID" value="POY70419.1"/>
    <property type="molecule type" value="Genomic_DNA"/>
</dbReference>
<dbReference type="Pfam" id="PF13246">
    <property type="entry name" value="Cation_ATPase"/>
    <property type="match status" value="1"/>
</dbReference>
<dbReference type="InterPro" id="IPR023298">
    <property type="entry name" value="ATPase_P-typ_TM_dom_sf"/>
</dbReference>
<dbReference type="InterPro" id="IPR008250">
    <property type="entry name" value="ATPase_P-typ_transduc_dom_A_sf"/>
</dbReference>